<feature type="transmembrane region" description="Helical" evidence="1">
    <location>
        <begin position="296"/>
        <end position="313"/>
    </location>
</feature>
<name>A0A0F9LJV2_9ZZZZ</name>
<dbReference type="InterPro" id="IPR011990">
    <property type="entry name" value="TPR-like_helical_dom_sf"/>
</dbReference>
<protein>
    <recommendedName>
        <fullName evidence="3">Tetratricopeptide repeat protein</fullName>
    </recommendedName>
</protein>
<evidence type="ECO:0000256" key="1">
    <source>
        <dbReference type="SAM" id="Phobius"/>
    </source>
</evidence>
<dbReference type="SUPFAM" id="SSF48452">
    <property type="entry name" value="TPR-like"/>
    <property type="match status" value="1"/>
</dbReference>
<evidence type="ECO:0000313" key="2">
    <source>
        <dbReference type="EMBL" id="KKM93673.1"/>
    </source>
</evidence>
<reference evidence="2" key="1">
    <citation type="journal article" date="2015" name="Nature">
        <title>Complex archaea that bridge the gap between prokaryotes and eukaryotes.</title>
        <authorList>
            <person name="Spang A."/>
            <person name="Saw J.H."/>
            <person name="Jorgensen S.L."/>
            <person name="Zaremba-Niedzwiedzka K."/>
            <person name="Martijn J."/>
            <person name="Lind A.E."/>
            <person name="van Eijk R."/>
            <person name="Schleper C."/>
            <person name="Guy L."/>
            <person name="Ettema T.J."/>
        </authorList>
    </citation>
    <scope>NUCLEOTIDE SEQUENCE</scope>
</reference>
<feature type="transmembrane region" description="Helical" evidence="1">
    <location>
        <begin position="191"/>
        <end position="213"/>
    </location>
</feature>
<keyword evidence="1" id="KW-1133">Transmembrane helix</keyword>
<keyword evidence="1" id="KW-0812">Transmembrane</keyword>
<keyword evidence="1" id="KW-0472">Membrane</keyword>
<organism evidence="2">
    <name type="scientific">marine sediment metagenome</name>
    <dbReference type="NCBI Taxonomy" id="412755"/>
    <lineage>
        <taxon>unclassified sequences</taxon>
        <taxon>metagenomes</taxon>
        <taxon>ecological metagenomes</taxon>
    </lineage>
</organism>
<dbReference type="Gene3D" id="1.25.40.10">
    <property type="entry name" value="Tetratricopeptide repeat domain"/>
    <property type="match status" value="1"/>
</dbReference>
<gene>
    <name evidence="2" type="ORF">LCGC14_1206040</name>
</gene>
<comment type="caution">
    <text evidence="2">The sequence shown here is derived from an EMBL/GenBank/DDBJ whole genome shotgun (WGS) entry which is preliminary data.</text>
</comment>
<dbReference type="AlphaFoldDB" id="A0A0F9LJV2"/>
<feature type="non-terminal residue" evidence="2">
    <location>
        <position position="420"/>
    </location>
</feature>
<proteinExistence type="predicted"/>
<sequence length="420" mass="49194">MKREIEESLLEKARIEEKNYNFEEAAELYEQAAEIFLNKNLKKEAAKTFNQLGLVYLYALETAKTSETFISNCKNGIKAYEIAKKLFNQVGYRLNVLECEANIFYINGFISGSLTEATKSFNNSYELFIESSKYYEQEDNKEGTVRTLSGGLRSLSYALPNCKTSLEVKEILQKVNQLGDKPWKLSKEIKAFRYLGTIFFFETLSRFWVIYAINFKSNDRFYKYLKNIFLRFKEFSELVGRWDDPRVLGMVFSASGNAYCAYGNHYAKDEKEQGEYIDKGIELFEKALIFAKKAKNSFLIIQCIFWLNWWAFFNRRLKYVQKRIFKDVNELLNLGKAYMDTPSFVYYLTNLLPAFYYANIAQMNMFTTRQRISYAKKGVEYAKKSLKFFSNAHMGIKALLMLTYSYSQLTALTTSKEEQE</sequence>
<accession>A0A0F9LJV2</accession>
<evidence type="ECO:0008006" key="3">
    <source>
        <dbReference type="Google" id="ProtNLM"/>
    </source>
</evidence>
<dbReference type="EMBL" id="LAZR01006234">
    <property type="protein sequence ID" value="KKM93673.1"/>
    <property type="molecule type" value="Genomic_DNA"/>
</dbReference>
<feature type="transmembrane region" description="Helical" evidence="1">
    <location>
        <begin position="344"/>
        <end position="367"/>
    </location>
</feature>